<evidence type="ECO:0000256" key="2">
    <source>
        <dbReference type="ARBA" id="ARBA00022692"/>
    </source>
</evidence>
<evidence type="ECO:0000313" key="7">
    <source>
        <dbReference type="EMBL" id="CAH0579317.1"/>
    </source>
</evidence>
<feature type="domain" description="SLC26A/SulP transporter" evidence="6">
    <location>
        <begin position="30"/>
        <end position="422"/>
    </location>
</feature>
<dbReference type="InterPro" id="IPR011547">
    <property type="entry name" value="SLC26A/SulP_dom"/>
</dbReference>
<dbReference type="InterPro" id="IPR001902">
    <property type="entry name" value="SLC26A/SulP_fam"/>
</dbReference>
<dbReference type="EMBL" id="LR824013">
    <property type="protein sequence ID" value="CAH0579317.1"/>
    <property type="molecule type" value="Genomic_DNA"/>
</dbReference>
<feature type="transmembrane region" description="Helical" evidence="5">
    <location>
        <begin position="224"/>
        <end position="248"/>
    </location>
</feature>
<protein>
    <recommendedName>
        <fullName evidence="6">SLC26A/SulP transporter domain-containing protein</fullName>
    </recommendedName>
</protein>
<evidence type="ECO:0000256" key="4">
    <source>
        <dbReference type="ARBA" id="ARBA00023136"/>
    </source>
</evidence>
<evidence type="ECO:0000256" key="5">
    <source>
        <dbReference type="SAM" id="Phobius"/>
    </source>
</evidence>
<feature type="transmembrane region" description="Helical" evidence="5">
    <location>
        <begin position="325"/>
        <end position="343"/>
    </location>
</feature>
<dbReference type="Proteomes" id="UP001154114">
    <property type="component" value="Chromosome 10"/>
</dbReference>
<feature type="transmembrane region" description="Helical" evidence="5">
    <location>
        <begin position="363"/>
        <end position="383"/>
    </location>
</feature>
<dbReference type="PANTHER" id="PTHR11814">
    <property type="entry name" value="SULFATE TRANSPORTER"/>
    <property type="match status" value="1"/>
</dbReference>
<feature type="transmembrane region" description="Helical" evidence="5">
    <location>
        <begin position="388"/>
        <end position="407"/>
    </location>
</feature>
<sequence length="604" mass="65519">MLIMRPKKVILGLFPILEWWKTYTLESAIGDVIAGVTIALTLIPQSMAYAALAGLAPQYGLYASFMAPFVYALMGTCPQINMGPSALLSLLTYTYTHGTNADFGIFLGFLAGITHLIAGVSGIGSLVEYISVPVVSGFTSAAALTIASSQVKGLLGLSYVAGTFVKSWRNFFGVVHKTRLMDSVLSIGCCTTLLTLKTIKEHIKVNTEGLNERQHRRAVIINRFLWFVGVSRNATVVTVATVTAFCVYKDIKTPFLLTGVITPGLPAVRPPPFQTSIGNTTYSAIDMMKHLGSGLIVVPAIGILANVAIVKAFAKGKKVNAKQEILALGVCNVISSFFQSMLVNGSFSRSAVSNASGVRTPGSGIYTGILVVFTLLFLTPYFYFIPRAALASVIVCAVLQMVDYEILRTLWKISRPDMITLLGTFFSCLVMGVEVGLICGVCIDAILLLYYNSRPYLDIKYNDTGSLPAHYSIHPIGGLHFAGAEYMRSKLTALLHPKVDDSPSHRDQEAASTANIPAPTPKSTKFLVVHCDELYRMDYTFLQDIQMLVIDWSRTGRVIWCNAKDSIKNQLKGVLTNPVFCTTKDLGSNMIVTTESQGSSEAEV</sequence>
<feature type="transmembrane region" description="Helical" evidence="5">
    <location>
        <begin position="291"/>
        <end position="313"/>
    </location>
</feature>
<proteinExistence type="predicted"/>
<feature type="transmembrane region" description="Helical" evidence="5">
    <location>
        <begin position="69"/>
        <end position="91"/>
    </location>
</feature>
<feature type="transmembrane region" description="Helical" evidence="5">
    <location>
        <begin position="419"/>
        <end position="451"/>
    </location>
</feature>
<feature type="transmembrane region" description="Helical" evidence="5">
    <location>
        <begin position="103"/>
        <end position="123"/>
    </location>
</feature>
<organism evidence="7 8">
    <name type="scientific">Chrysodeixis includens</name>
    <name type="common">Soybean looper</name>
    <name type="synonym">Pseudoplusia includens</name>
    <dbReference type="NCBI Taxonomy" id="689277"/>
    <lineage>
        <taxon>Eukaryota</taxon>
        <taxon>Metazoa</taxon>
        <taxon>Ecdysozoa</taxon>
        <taxon>Arthropoda</taxon>
        <taxon>Hexapoda</taxon>
        <taxon>Insecta</taxon>
        <taxon>Pterygota</taxon>
        <taxon>Neoptera</taxon>
        <taxon>Endopterygota</taxon>
        <taxon>Lepidoptera</taxon>
        <taxon>Glossata</taxon>
        <taxon>Ditrysia</taxon>
        <taxon>Noctuoidea</taxon>
        <taxon>Noctuidae</taxon>
        <taxon>Plusiinae</taxon>
        <taxon>Chrysodeixis</taxon>
    </lineage>
</organism>
<keyword evidence="3 5" id="KW-1133">Transmembrane helix</keyword>
<feature type="transmembrane region" description="Helical" evidence="5">
    <location>
        <begin position="28"/>
        <end position="49"/>
    </location>
</feature>
<reference evidence="7" key="1">
    <citation type="submission" date="2021-12" db="EMBL/GenBank/DDBJ databases">
        <authorList>
            <person name="King R."/>
        </authorList>
    </citation>
    <scope>NUCLEOTIDE SEQUENCE</scope>
</reference>
<keyword evidence="4 5" id="KW-0472">Membrane</keyword>
<dbReference type="AlphaFoldDB" id="A0A9P0BLT5"/>
<dbReference type="GO" id="GO:0055085">
    <property type="term" value="P:transmembrane transport"/>
    <property type="evidence" value="ECO:0007669"/>
    <property type="project" value="InterPro"/>
</dbReference>
<evidence type="ECO:0000259" key="6">
    <source>
        <dbReference type="Pfam" id="PF00916"/>
    </source>
</evidence>
<keyword evidence="8" id="KW-1185">Reference proteome</keyword>
<dbReference type="GO" id="GO:0016020">
    <property type="term" value="C:membrane"/>
    <property type="evidence" value="ECO:0007669"/>
    <property type="project" value="UniProtKB-SubCell"/>
</dbReference>
<dbReference type="Pfam" id="PF00916">
    <property type="entry name" value="Sulfate_transp"/>
    <property type="match status" value="1"/>
</dbReference>
<comment type="subcellular location">
    <subcellularLocation>
        <location evidence="1">Membrane</location>
        <topology evidence="1">Multi-pass membrane protein</topology>
    </subcellularLocation>
</comment>
<gene>
    <name evidence="7" type="ORF">CINC_LOCUS1099</name>
</gene>
<keyword evidence="2 5" id="KW-0812">Transmembrane</keyword>
<evidence type="ECO:0000256" key="3">
    <source>
        <dbReference type="ARBA" id="ARBA00022989"/>
    </source>
</evidence>
<name>A0A9P0BLT5_CHRIL</name>
<accession>A0A9P0BLT5</accession>
<dbReference type="OrthoDB" id="288203at2759"/>
<evidence type="ECO:0000256" key="1">
    <source>
        <dbReference type="ARBA" id="ARBA00004141"/>
    </source>
</evidence>
<evidence type="ECO:0000313" key="8">
    <source>
        <dbReference type="Proteomes" id="UP001154114"/>
    </source>
</evidence>